<dbReference type="Proteomes" id="UP000500857">
    <property type="component" value="Chromosome"/>
</dbReference>
<dbReference type="InterPro" id="IPR010982">
    <property type="entry name" value="Lambda_DNA-bd_dom_sf"/>
</dbReference>
<dbReference type="InterPro" id="IPR001387">
    <property type="entry name" value="Cro/C1-type_HTH"/>
</dbReference>
<evidence type="ECO:0000313" key="2">
    <source>
        <dbReference type="EMBL" id="QIZ73006.1"/>
    </source>
</evidence>
<dbReference type="SMART" id="SM00530">
    <property type="entry name" value="HTH_XRE"/>
    <property type="match status" value="1"/>
</dbReference>
<dbReference type="GO" id="GO:0003677">
    <property type="term" value="F:DNA binding"/>
    <property type="evidence" value="ECO:0007669"/>
    <property type="project" value="InterPro"/>
</dbReference>
<protein>
    <submittedName>
        <fullName evidence="2">Helix-turn-helix domain-containing protein</fullName>
    </submittedName>
</protein>
<dbReference type="AlphaFoldDB" id="A0A6H1U3J8"/>
<dbReference type="Gene3D" id="1.10.260.40">
    <property type="entry name" value="lambda repressor-like DNA-binding domains"/>
    <property type="match status" value="1"/>
</dbReference>
<feature type="domain" description="HTH cro/C1-type" evidence="1">
    <location>
        <begin position="12"/>
        <end position="69"/>
    </location>
</feature>
<sequence>MMATVMEIYWNLRALMALKRVSVGELAEILEVSRTTASRYKNSDIVPPGLDHEKLTRLCELLQCEPGDLIKTAND</sequence>
<dbReference type="Pfam" id="PF13443">
    <property type="entry name" value="HTH_26"/>
    <property type="match status" value="1"/>
</dbReference>
<dbReference type="PROSITE" id="PS50943">
    <property type="entry name" value="HTH_CROC1"/>
    <property type="match status" value="1"/>
</dbReference>
<reference evidence="2 3" key="1">
    <citation type="submission" date="2020-04" db="EMBL/GenBank/DDBJ databases">
        <authorList>
            <person name="Basu S."/>
            <person name="Maruthanayagam V."/>
            <person name="Chakraborty S."/>
            <person name="Pramanik A."/>
            <person name="Mukherjee J."/>
            <person name="Brink B."/>
        </authorList>
    </citation>
    <scope>NUCLEOTIDE SEQUENCE [LARGE SCALE GENOMIC DNA]</scope>
    <source>
        <strain evidence="2 3">AP17</strain>
    </source>
</reference>
<evidence type="ECO:0000313" key="3">
    <source>
        <dbReference type="Proteomes" id="UP000500857"/>
    </source>
</evidence>
<name>A0A6H1U3J8_9CYAN</name>
<gene>
    <name evidence="2" type="ORF">HCG48_22360</name>
</gene>
<dbReference type="KEGG" id="oxy:HCG48_22360"/>
<dbReference type="RefSeq" id="WP_168571153.1">
    <property type="nucleotide sequence ID" value="NZ_CP051167.1"/>
</dbReference>
<evidence type="ECO:0000259" key="1">
    <source>
        <dbReference type="PROSITE" id="PS50943"/>
    </source>
</evidence>
<accession>A0A6H1U3J8</accession>
<organism evidence="2 3">
    <name type="scientific">Oxynema aestuarii AP17</name>
    <dbReference type="NCBI Taxonomy" id="2064643"/>
    <lineage>
        <taxon>Bacteria</taxon>
        <taxon>Bacillati</taxon>
        <taxon>Cyanobacteriota</taxon>
        <taxon>Cyanophyceae</taxon>
        <taxon>Oscillatoriophycideae</taxon>
        <taxon>Oscillatoriales</taxon>
        <taxon>Oscillatoriaceae</taxon>
        <taxon>Oxynema</taxon>
        <taxon>Oxynema aestuarii</taxon>
    </lineage>
</organism>
<dbReference type="EMBL" id="CP051167">
    <property type="protein sequence ID" value="QIZ73006.1"/>
    <property type="molecule type" value="Genomic_DNA"/>
</dbReference>
<dbReference type="SUPFAM" id="SSF47413">
    <property type="entry name" value="lambda repressor-like DNA-binding domains"/>
    <property type="match status" value="1"/>
</dbReference>
<dbReference type="CDD" id="cd00093">
    <property type="entry name" value="HTH_XRE"/>
    <property type="match status" value="1"/>
</dbReference>
<keyword evidence="3" id="KW-1185">Reference proteome</keyword>
<proteinExistence type="predicted"/>